<dbReference type="STRING" id="1112.A9D12_13400"/>
<dbReference type="GO" id="GO:0016747">
    <property type="term" value="F:acyltransferase activity, transferring groups other than amino-acyl groups"/>
    <property type="evidence" value="ECO:0007669"/>
    <property type="project" value="InterPro"/>
</dbReference>
<reference evidence="4 5" key="1">
    <citation type="submission" date="2016-05" db="EMBL/GenBank/DDBJ databases">
        <title>Compelete Genome Sequence of Bacteriochlorophyll-Synthesizing Bacterium Porphyrobacter neustonensis DSM 9434.</title>
        <authorList>
            <person name="Shi X.-L."/>
            <person name="Wu Y.-H."/>
            <person name="Cheng H."/>
            <person name="Xu L."/>
            <person name="Zhang X.-Q."/>
            <person name="Wang C.-S."/>
            <person name="Xu X.-W."/>
        </authorList>
    </citation>
    <scope>NUCLEOTIDE SEQUENCE [LARGE SCALE GENOMIC DNA]</scope>
    <source>
        <strain evidence="4 5">DSM 9434</strain>
    </source>
</reference>
<feature type="transmembrane region" description="Helical" evidence="1">
    <location>
        <begin position="171"/>
        <end position="190"/>
    </location>
</feature>
<dbReference type="InterPro" id="IPR043968">
    <property type="entry name" value="SGNH"/>
</dbReference>
<feature type="transmembrane region" description="Helical" evidence="1">
    <location>
        <begin position="350"/>
        <end position="374"/>
    </location>
</feature>
<keyword evidence="1" id="KW-0812">Transmembrane</keyword>
<dbReference type="InterPro" id="IPR050879">
    <property type="entry name" value="Acyltransferase_3"/>
</dbReference>
<dbReference type="Pfam" id="PF01757">
    <property type="entry name" value="Acyl_transf_3"/>
    <property type="match status" value="1"/>
</dbReference>
<proteinExistence type="predicted"/>
<feature type="transmembrane region" description="Helical" evidence="1">
    <location>
        <begin position="249"/>
        <end position="265"/>
    </location>
</feature>
<dbReference type="SUPFAM" id="SSF52266">
    <property type="entry name" value="SGNH hydrolase"/>
    <property type="match status" value="1"/>
</dbReference>
<keyword evidence="1" id="KW-1133">Transmembrane helix</keyword>
<dbReference type="AlphaFoldDB" id="A0A192D7N1"/>
<dbReference type="OrthoDB" id="9796461at2"/>
<feature type="transmembrane region" description="Helical" evidence="1">
    <location>
        <begin position="226"/>
        <end position="243"/>
    </location>
</feature>
<feature type="transmembrane region" description="Helical" evidence="1">
    <location>
        <begin position="81"/>
        <end position="100"/>
    </location>
</feature>
<dbReference type="RefSeq" id="WP_068352666.1">
    <property type="nucleotide sequence ID" value="NZ_CP016033.1"/>
</dbReference>
<dbReference type="GO" id="GO:0016020">
    <property type="term" value="C:membrane"/>
    <property type="evidence" value="ECO:0007669"/>
    <property type="project" value="TreeGrafter"/>
</dbReference>
<feature type="domain" description="Acyltransferase 3" evidence="2">
    <location>
        <begin position="14"/>
        <end position="326"/>
    </location>
</feature>
<evidence type="ECO:0000259" key="2">
    <source>
        <dbReference type="Pfam" id="PF01757"/>
    </source>
</evidence>
<evidence type="ECO:0000256" key="1">
    <source>
        <dbReference type="SAM" id="Phobius"/>
    </source>
</evidence>
<dbReference type="PANTHER" id="PTHR23028">
    <property type="entry name" value="ACETYLTRANSFERASE"/>
    <property type="match status" value="1"/>
</dbReference>
<dbReference type="KEGG" id="pns:A9D12_13400"/>
<organism evidence="4 5">
    <name type="scientific">Erythrobacter neustonensis</name>
    <dbReference type="NCBI Taxonomy" id="1112"/>
    <lineage>
        <taxon>Bacteria</taxon>
        <taxon>Pseudomonadati</taxon>
        <taxon>Pseudomonadota</taxon>
        <taxon>Alphaproteobacteria</taxon>
        <taxon>Sphingomonadales</taxon>
        <taxon>Erythrobacteraceae</taxon>
        <taxon>Erythrobacter/Porphyrobacter group</taxon>
        <taxon>Erythrobacter</taxon>
    </lineage>
</organism>
<dbReference type="InterPro" id="IPR002656">
    <property type="entry name" value="Acyl_transf_3_dom"/>
</dbReference>
<protein>
    <recommendedName>
        <fullName evidence="6">Acyltransferase</fullName>
    </recommendedName>
</protein>
<feature type="transmembrane region" description="Helical" evidence="1">
    <location>
        <begin position="21"/>
        <end position="40"/>
    </location>
</feature>
<keyword evidence="5" id="KW-1185">Reference proteome</keyword>
<evidence type="ECO:0000313" key="5">
    <source>
        <dbReference type="Proteomes" id="UP000078263"/>
    </source>
</evidence>
<feature type="transmembrane region" description="Helical" evidence="1">
    <location>
        <begin position="307"/>
        <end position="329"/>
    </location>
</feature>
<feature type="transmembrane region" description="Helical" evidence="1">
    <location>
        <begin position="141"/>
        <end position="164"/>
    </location>
</feature>
<feature type="transmembrane region" description="Helical" evidence="1">
    <location>
        <begin position="196"/>
        <end position="219"/>
    </location>
</feature>
<evidence type="ECO:0008006" key="6">
    <source>
        <dbReference type="Google" id="ProtNLM"/>
    </source>
</evidence>
<dbReference type="PANTHER" id="PTHR23028:SF53">
    <property type="entry name" value="ACYL_TRANSF_3 DOMAIN-CONTAINING PROTEIN"/>
    <property type="match status" value="1"/>
</dbReference>
<evidence type="ECO:0000259" key="3">
    <source>
        <dbReference type="Pfam" id="PF19040"/>
    </source>
</evidence>
<feature type="transmembrane region" description="Helical" evidence="1">
    <location>
        <begin position="277"/>
        <end position="295"/>
    </location>
</feature>
<feature type="domain" description="SGNH" evidence="3">
    <location>
        <begin position="401"/>
        <end position="625"/>
    </location>
</feature>
<dbReference type="Proteomes" id="UP000078263">
    <property type="component" value="Chromosome"/>
</dbReference>
<feature type="transmembrane region" description="Helical" evidence="1">
    <location>
        <begin position="46"/>
        <end position="69"/>
    </location>
</feature>
<name>A0A192D7N1_9SPHN</name>
<dbReference type="Pfam" id="PF19040">
    <property type="entry name" value="SGNH"/>
    <property type="match status" value="1"/>
</dbReference>
<sequence>MTRLASPARLDHRPEIDGLRAVAIASVVIGHALPAWLPGGFAGVDIFFVISGYLITAIIAGELAAGRFGLRQFWQRRIRRIVPALAVMLWVTAIAAWAILTPNEFVQFSKSLVAAALFGPNLLFARDVDYFATAAGYAPLIHTWTLGVEEQFYLVFPVLMLALFRWRRRAVVVAVAAITLASFALAVWHAPRWPLGAFYLLPTRMWELGLGALCALVPLPRHPHGLIAALGLALIAAGFGLIGPGTPAAGAWFLLPTLGAVLVIRHAHRGTLAGRMLGLRGVAGLGLVSFGTYLWHQPLLALGDYLWFGGLPVAARGALIVVAVGLGAASYRWIEQPVRRRKVLKRGAPLMLAAIFALAVPAALGAAGFAGWLLPASGPAAVRMDGLKPPLANIPVIIPPRGKLEFVLYGDSHAAQYYPALAERFGPGALISQSGCLAADNLRNNPPDWKYSADCDALPGQLADVLQDRGVRTVIWAQRWERTLYREGSGEAIGSTTEARGAALLLAALRRMKTRLPQDTRIVLVGNSPTAWAAGEQYAEGWLRCRAPLNTDCPMGYPAALAEGRAISAQLKAFAAATPGFAYIDPATSLCGPAQCWFVQDGTLNYWDGSHMTLSAARRVAESIDPALVPQASRMQATLP</sequence>
<gene>
    <name evidence="4" type="ORF">A9D12_13400</name>
</gene>
<dbReference type="EMBL" id="CP016033">
    <property type="protein sequence ID" value="ANK13779.1"/>
    <property type="molecule type" value="Genomic_DNA"/>
</dbReference>
<dbReference type="GO" id="GO:0009103">
    <property type="term" value="P:lipopolysaccharide biosynthetic process"/>
    <property type="evidence" value="ECO:0007669"/>
    <property type="project" value="TreeGrafter"/>
</dbReference>
<evidence type="ECO:0000313" key="4">
    <source>
        <dbReference type="EMBL" id="ANK13779.1"/>
    </source>
</evidence>
<accession>A0A192D7N1</accession>
<keyword evidence="1" id="KW-0472">Membrane</keyword>